<evidence type="ECO:0000313" key="1">
    <source>
        <dbReference type="EMBL" id="EFK34323.1"/>
    </source>
</evidence>
<protein>
    <submittedName>
        <fullName evidence="1">Uncharacterized protein</fullName>
    </submittedName>
</protein>
<dbReference type="EMBL" id="ACKQ02000007">
    <property type="protein sequence ID" value="EFK34323.1"/>
    <property type="molecule type" value="Genomic_DNA"/>
</dbReference>
<keyword evidence="2" id="KW-1185">Reference proteome</keyword>
<organism evidence="1 2">
    <name type="scientific">Chryseobacterium gleum ATCC 35910</name>
    <dbReference type="NCBI Taxonomy" id="525257"/>
    <lineage>
        <taxon>Bacteria</taxon>
        <taxon>Pseudomonadati</taxon>
        <taxon>Bacteroidota</taxon>
        <taxon>Flavobacteriia</taxon>
        <taxon>Flavobacteriales</taxon>
        <taxon>Weeksellaceae</taxon>
        <taxon>Chryseobacterium group</taxon>
        <taxon>Chryseobacterium</taxon>
    </lineage>
</organism>
<dbReference type="Proteomes" id="UP000002969">
    <property type="component" value="Unassembled WGS sequence"/>
</dbReference>
<comment type="caution">
    <text evidence="1">The sequence shown here is derived from an EMBL/GenBank/DDBJ whole genome shotgun (WGS) entry which is preliminary data.</text>
</comment>
<proteinExistence type="predicted"/>
<gene>
    <name evidence="1" type="ORF">HMPREF0204_13392</name>
</gene>
<evidence type="ECO:0000313" key="2">
    <source>
        <dbReference type="Proteomes" id="UP000002969"/>
    </source>
</evidence>
<reference evidence="1" key="1">
    <citation type="submission" date="2010-06" db="EMBL/GenBank/DDBJ databases">
        <authorList>
            <person name="Muzny D."/>
            <person name="Qin X."/>
            <person name="Buhay C."/>
            <person name="Dugan-Rocha S."/>
            <person name="Ding Y."/>
            <person name="Chen G."/>
            <person name="Hawes A."/>
            <person name="Holder M."/>
            <person name="Jhangiani S."/>
            <person name="Johnson A."/>
            <person name="Khan Z."/>
            <person name="Li Z."/>
            <person name="Liu W."/>
            <person name="Liu X."/>
            <person name="Perez L."/>
            <person name="Shen H."/>
            <person name="Wang Q."/>
            <person name="Watt J."/>
            <person name="Xi L."/>
            <person name="Xin Y."/>
            <person name="Zhou J."/>
            <person name="Deng J."/>
            <person name="Jiang H."/>
            <person name="Liu Y."/>
            <person name="Qu J."/>
            <person name="Song X.-Z."/>
            <person name="Zhang L."/>
            <person name="Villasana D."/>
            <person name="Johnson A."/>
            <person name="Liu J."/>
            <person name="Liyanage D."/>
            <person name="Lorensuhewa L."/>
            <person name="Robinson T."/>
            <person name="Song A."/>
            <person name="Song B.-B."/>
            <person name="Dinh H."/>
            <person name="Thornton R."/>
            <person name="Coyle M."/>
            <person name="Francisco L."/>
            <person name="Jackson L."/>
            <person name="Javaid M."/>
            <person name="Korchina V."/>
            <person name="Kovar C."/>
            <person name="Mata R."/>
            <person name="Mathew T."/>
            <person name="Ngo R."/>
            <person name="Nguyen L."/>
            <person name="Nguyen N."/>
            <person name="Okwuonu G."/>
            <person name="Ongeri F."/>
            <person name="Pham C."/>
            <person name="Simmons D."/>
            <person name="Wilczek-Boney K."/>
            <person name="Hale W."/>
            <person name="Jakkamsetti A."/>
            <person name="Pham P."/>
            <person name="Ruth R."/>
            <person name="San Lucas F."/>
            <person name="Warren J."/>
            <person name="Zhang J."/>
            <person name="Zhao Z."/>
            <person name="Zhou C."/>
            <person name="Zhu D."/>
            <person name="Lee S."/>
            <person name="Bess C."/>
            <person name="Blankenburg K."/>
            <person name="Forbes L."/>
            <person name="Fu Q."/>
            <person name="Gubbala S."/>
            <person name="Hirani K."/>
            <person name="Jayaseelan J.C."/>
            <person name="Lara F."/>
            <person name="Munidasa M."/>
            <person name="Palculict T."/>
            <person name="Patil S."/>
            <person name="Pu L.-L."/>
            <person name="Saada N."/>
            <person name="Tang L."/>
            <person name="Weissenberger G."/>
            <person name="Zhu Y."/>
            <person name="Hemphill L."/>
            <person name="Shang Y."/>
            <person name="Youmans B."/>
            <person name="Ayvaz T."/>
            <person name="Ross M."/>
            <person name="Santibanez J."/>
            <person name="Aqrawi P."/>
            <person name="Gross S."/>
            <person name="Joshi V."/>
            <person name="Fowler G."/>
            <person name="Nazareth L."/>
            <person name="Reid J."/>
            <person name="Worley K."/>
            <person name="Petrosino J."/>
            <person name="Highlander S."/>
            <person name="Gibbs R."/>
        </authorList>
    </citation>
    <scope>NUCLEOTIDE SEQUENCE [LARGE SCALE GENOMIC DNA]</scope>
    <source>
        <strain evidence="1">ATCC 35910</strain>
    </source>
</reference>
<sequence length="47" mass="5057">MKVIIQQEELNSGIRPAPIGHCEPLGEAISTINLKPGSQTEPGFILE</sequence>
<name>A0ABN0AMN8_CHRGE</name>
<accession>A0ABN0AMN8</accession>